<feature type="non-terminal residue" evidence="2">
    <location>
        <position position="148"/>
    </location>
</feature>
<gene>
    <name evidence="2" type="ORF">PCOR1329_LOCUS24251</name>
</gene>
<dbReference type="EMBL" id="CAUYUJ010008332">
    <property type="protein sequence ID" value="CAK0823602.1"/>
    <property type="molecule type" value="Genomic_DNA"/>
</dbReference>
<sequence>MARRPALALLLCACWLAAGAAEASDCPADAVEAEERGELDALRVELLQARAKLTSKEKANHTSSANYTGDGDIRHYAQACSGSCKPGVCESFCGANNACCKKGDSSDPDVCVGVGFWPVTTFHTCVKPPYLLQAQKKWCGDTPLSDNW</sequence>
<keyword evidence="3" id="KW-1185">Reference proteome</keyword>
<accession>A0ABN9S078</accession>
<proteinExistence type="predicted"/>
<protein>
    <submittedName>
        <fullName evidence="2">Uncharacterized protein</fullName>
    </submittedName>
</protein>
<evidence type="ECO:0000313" key="2">
    <source>
        <dbReference type="EMBL" id="CAK0823602.1"/>
    </source>
</evidence>
<organism evidence="2 3">
    <name type="scientific">Prorocentrum cordatum</name>
    <dbReference type="NCBI Taxonomy" id="2364126"/>
    <lineage>
        <taxon>Eukaryota</taxon>
        <taxon>Sar</taxon>
        <taxon>Alveolata</taxon>
        <taxon>Dinophyceae</taxon>
        <taxon>Prorocentrales</taxon>
        <taxon>Prorocentraceae</taxon>
        <taxon>Prorocentrum</taxon>
    </lineage>
</organism>
<evidence type="ECO:0000313" key="3">
    <source>
        <dbReference type="Proteomes" id="UP001189429"/>
    </source>
</evidence>
<feature type="signal peptide" evidence="1">
    <location>
        <begin position="1"/>
        <end position="23"/>
    </location>
</feature>
<comment type="caution">
    <text evidence="2">The sequence shown here is derived from an EMBL/GenBank/DDBJ whole genome shotgun (WGS) entry which is preliminary data.</text>
</comment>
<dbReference type="Proteomes" id="UP001189429">
    <property type="component" value="Unassembled WGS sequence"/>
</dbReference>
<keyword evidence="1" id="KW-0732">Signal</keyword>
<feature type="chain" id="PRO_5045236065" evidence="1">
    <location>
        <begin position="24"/>
        <end position="148"/>
    </location>
</feature>
<reference evidence="2" key="1">
    <citation type="submission" date="2023-10" db="EMBL/GenBank/DDBJ databases">
        <authorList>
            <person name="Chen Y."/>
            <person name="Shah S."/>
            <person name="Dougan E. K."/>
            <person name="Thang M."/>
            <person name="Chan C."/>
        </authorList>
    </citation>
    <scope>NUCLEOTIDE SEQUENCE [LARGE SCALE GENOMIC DNA]</scope>
</reference>
<evidence type="ECO:0000256" key="1">
    <source>
        <dbReference type="SAM" id="SignalP"/>
    </source>
</evidence>
<name>A0ABN9S078_9DINO</name>